<evidence type="ECO:0000313" key="2">
    <source>
        <dbReference type="EMBL" id="SUJ27222.1"/>
    </source>
</evidence>
<dbReference type="RefSeq" id="WP_115171449.1">
    <property type="nucleotide sequence ID" value="NZ_UGYW01000002.1"/>
</dbReference>
<keyword evidence="1" id="KW-0732">Signal</keyword>
<evidence type="ECO:0000313" key="3">
    <source>
        <dbReference type="Proteomes" id="UP000254893"/>
    </source>
</evidence>
<dbReference type="EMBL" id="UGYW01000002">
    <property type="protein sequence ID" value="SUJ27222.1"/>
    <property type="molecule type" value="Genomic_DNA"/>
</dbReference>
<feature type="chain" id="PRO_5016606744" evidence="1">
    <location>
        <begin position="27"/>
        <end position="300"/>
    </location>
</feature>
<reference evidence="2 3" key="1">
    <citation type="submission" date="2018-06" db="EMBL/GenBank/DDBJ databases">
        <authorList>
            <consortium name="Pathogen Informatics"/>
            <person name="Doyle S."/>
        </authorList>
    </citation>
    <scope>NUCLEOTIDE SEQUENCE [LARGE SCALE GENOMIC DNA]</scope>
    <source>
        <strain evidence="2 3">NCTC11388</strain>
    </source>
</reference>
<feature type="signal peptide" evidence="1">
    <location>
        <begin position="1"/>
        <end position="26"/>
    </location>
</feature>
<proteinExistence type="predicted"/>
<organism evidence="2 3">
    <name type="scientific">Sphingobacterium spiritivorum</name>
    <name type="common">Flavobacterium spiritivorum</name>
    <dbReference type="NCBI Taxonomy" id="258"/>
    <lineage>
        <taxon>Bacteria</taxon>
        <taxon>Pseudomonadati</taxon>
        <taxon>Bacteroidota</taxon>
        <taxon>Sphingobacteriia</taxon>
        <taxon>Sphingobacteriales</taxon>
        <taxon>Sphingobacteriaceae</taxon>
        <taxon>Sphingobacterium</taxon>
    </lineage>
</organism>
<name>A0A380CT86_SPHSI</name>
<protein>
    <submittedName>
        <fullName evidence="2">Uncharacterized protein</fullName>
    </submittedName>
</protein>
<dbReference type="Proteomes" id="UP000254893">
    <property type="component" value="Unassembled WGS sequence"/>
</dbReference>
<evidence type="ECO:0000256" key="1">
    <source>
        <dbReference type="SAM" id="SignalP"/>
    </source>
</evidence>
<gene>
    <name evidence="2" type="ORF">NCTC11388_04119</name>
</gene>
<accession>A0A380CT86</accession>
<sequence>MKIITSHLLYLSLLFTLTFCSGSSQKQEQEMIWLVFQPKVELNKSVTLRLFFKNKPETGSIKVHSATKESHEELKGSEIEREMESQADLYFYDITFVAGSLGKSDLPIIEAKIDGKIYKSSAEVIEVVEKQHVDINAIKLVLESDKDRYNIDDTIRLALYEYSKFSQISKFTPEDLVKKGAPEALFAIIDSGNVDYEVGILGFKKYIDAHFNVASYDWNVNDIGKRMATLDGQLYIKNRIFNMKMVAKEKGIFTIPQSRFDYKIYPYAEAFKEELLAPDETLRTKNKIPAQSNSLKIIVE</sequence>
<dbReference type="AlphaFoldDB" id="A0A380CT86"/>